<dbReference type="HOGENOM" id="CLU_039483_2_3_0"/>
<proteinExistence type="inferred from homology"/>
<keyword evidence="5" id="KW-1003">Cell membrane</keyword>
<evidence type="ECO:0000313" key="7">
    <source>
        <dbReference type="EMBL" id="EAQ80228.1"/>
    </source>
</evidence>
<keyword evidence="4 5" id="KW-0472">Membrane</keyword>
<feature type="domain" description="ABC transmembrane type-2" evidence="6">
    <location>
        <begin position="33"/>
        <end position="287"/>
    </location>
</feature>
<dbReference type="InterPro" id="IPR000412">
    <property type="entry name" value="ABC_2_transport"/>
</dbReference>
<dbReference type="Proteomes" id="UP000004358">
    <property type="component" value="Unassembled WGS sequence"/>
</dbReference>
<keyword evidence="5" id="KW-0813">Transport</keyword>
<dbReference type="PANTHER" id="PTHR43229:SF2">
    <property type="entry name" value="NODULATION PROTEIN J"/>
    <property type="match status" value="1"/>
</dbReference>
<feature type="transmembrane region" description="Helical" evidence="5">
    <location>
        <begin position="185"/>
        <end position="206"/>
    </location>
</feature>
<feature type="transmembrane region" description="Helical" evidence="5">
    <location>
        <begin position="116"/>
        <end position="139"/>
    </location>
</feature>
<dbReference type="eggNOG" id="COG0842">
    <property type="taxonomic scope" value="Bacteria"/>
</dbReference>
<dbReference type="InterPro" id="IPR047817">
    <property type="entry name" value="ABC2_TM_bact-type"/>
</dbReference>
<dbReference type="STRING" id="314230.DSM3645_19568"/>
<sequence length="292" mass="31914">MASETVAPIEPKPLLAAWSLCQREIVRFLRQRNRIIGAIGQPLLFWLLFGAGMSRTFQLPGAATSAGVSFLEYYFSGTLMLIVLFTAIFATISIIEDRNEGFLQSVLAAPIPRWSMVLGKVMGGALLATLQGVLFLLLALTLKVNLGPLNFLVMAVFLLIVGIGLTSLGFLLAWRMESTQGFHAVMNLLLMPLWLLSGAFFPVPWINAQSPWSQVVMHWVMRLNPVTYAIASLREIMYWGMGDDAPLPGRGLPVEAYWSPSPVTGVVVTIAFAALMLGWACWAAAEPRSGDA</sequence>
<reference evidence="7 8" key="1">
    <citation type="submission" date="2006-02" db="EMBL/GenBank/DDBJ databases">
        <authorList>
            <person name="Amann R."/>
            <person name="Ferriera S."/>
            <person name="Johnson J."/>
            <person name="Kravitz S."/>
            <person name="Halpern A."/>
            <person name="Remington K."/>
            <person name="Beeson K."/>
            <person name="Tran B."/>
            <person name="Rogers Y.-H."/>
            <person name="Friedman R."/>
            <person name="Venter J.C."/>
        </authorList>
    </citation>
    <scope>NUCLEOTIDE SEQUENCE [LARGE SCALE GENOMIC DNA]</scope>
    <source>
        <strain evidence="7 8">DSM 3645</strain>
    </source>
</reference>
<evidence type="ECO:0000256" key="3">
    <source>
        <dbReference type="ARBA" id="ARBA00022989"/>
    </source>
</evidence>
<dbReference type="InterPro" id="IPR013525">
    <property type="entry name" value="ABC2_TM"/>
</dbReference>
<dbReference type="PIRSF" id="PIRSF006648">
    <property type="entry name" value="DrrB"/>
    <property type="match status" value="1"/>
</dbReference>
<name>A3ZTG7_9BACT</name>
<organism evidence="7 8">
    <name type="scientific">Blastopirellula marina DSM 3645</name>
    <dbReference type="NCBI Taxonomy" id="314230"/>
    <lineage>
        <taxon>Bacteria</taxon>
        <taxon>Pseudomonadati</taxon>
        <taxon>Planctomycetota</taxon>
        <taxon>Planctomycetia</taxon>
        <taxon>Pirellulales</taxon>
        <taxon>Pirellulaceae</taxon>
        <taxon>Blastopirellula</taxon>
    </lineage>
</organism>
<protein>
    <recommendedName>
        <fullName evidence="5">Transport permease protein</fullName>
    </recommendedName>
</protein>
<dbReference type="GO" id="GO:0043190">
    <property type="term" value="C:ATP-binding cassette (ABC) transporter complex"/>
    <property type="evidence" value="ECO:0007669"/>
    <property type="project" value="InterPro"/>
</dbReference>
<feature type="transmembrane region" description="Helical" evidence="5">
    <location>
        <begin position="35"/>
        <end position="53"/>
    </location>
</feature>
<keyword evidence="2 5" id="KW-0812">Transmembrane</keyword>
<dbReference type="InterPro" id="IPR051784">
    <property type="entry name" value="Nod_factor_ABC_transporter"/>
</dbReference>
<dbReference type="OrthoDB" id="9788252at2"/>
<feature type="transmembrane region" description="Helical" evidence="5">
    <location>
        <begin position="73"/>
        <end position="95"/>
    </location>
</feature>
<evidence type="ECO:0000256" key="1">
    <source>
        <dbReference type="ARBA" id="ARBA00004141"/>
    </source>
</evidence>
<dbReference type="EMBL" id="AANZ01000010">
    <property type="protein sequence ID" value="EAQ80228.1"/>
    <property type="molecule type" value="Genomic_DNA"/>
</dbReference>
<dbReference type="PRINTS" id="PR00164">
    <property type="entry name" value="ABC2TRNSPORT"/>
</dbReference>
<feature type="transmembrane region" description="Helical" evidence="5">
    <location>
        <begin position="151"/>
        <end position="173"/>
    </location>
</feature>
<dbReference type="PANTHER" id="PTHR43229">
    <property type="entry name" value="NODULATION PROTEIN J"/>
    <property type="match status" value="1"/>
</dbReference>
<evidence type="ECO:0000256" key="4">
    <source>
        <dbReference type="ARBA" id="ARBA00023136"/>
    </source>
</evidence>
<evidence type="ECO:0000313" key="8">
    <source>
        <dbReference type="Proteomes" id="UP000004358"/>
    </source>
</evidence>
<keyword evidence="3 5" id="KW-1133">Transmembrane helix</keyword>
<evidence type="ECO:0000256" key="5">
    <source>
        <dbReference type="RuleBase" id="RU361157"/>
    </source>
</evidence>
<gene>
    <name evidence="7" type="ORF">DSM3645_19568</name>
</gene>
<accession>A3ZTG7</accession>
<dbReference type="PROSITE" id="PS51012">
    <property type="entry name" value="ABC_TM2"/>
    <property type="match status" value="1"/>
</dbReference>
<dbReference type="GO" id="GO:0140359">
    <property type="term" value="F:ABC-type transporter activity"/>
    <property type="evidence" value="ECO:0007669"/>
    <property type="project" value="InterPro"/>
</dbReference>
<dbReference type="RefSeq" id="WP_002651811.1">
    <property type="nucleotide sequence ID" value="NZ_CH672376.1"/>
</dbReference>
<dbReference type="AlphaFoldDB" id="A3ZTG7"/>
<comment type="similarity">
    <text evidence="5">Belongs to the ABC-2 integral membrane protein family.</text>
</comment>
<comment type="subcellular location">
    <subcellularLocation>
        <location evidence="5">Cell membrane</location>
        <topology evidence="5">Multi-pass membrane protein</topology>
    </subcellularLocation>
    <subcellularLocation>
        <location evidence="1">Membrane</location>
        <topology evidence="1">Multi-pass membrane protein</topology>
    </subcellularLocation>
</comment>
<comment type="caution">
    <text evidence="7">The sequence shown here is derived from an EMBL/GenBank/DDBJ whole genome shotgun (WGS) entry which is preliminary data.</text>
</comment>
<evidence type="ECO:0000256" key="2">
    <source>
        <dbReference type="ARBA" id="ARBA00022692"/>
    </source>
</evidence>
<dbReference type="Pfam" id="PF01061">
    <property type="entry name" value="ABC2_membrane"/>
    <property type="match status" value="1"/>
</dbReference>
<evidence type="ECO:0000259" key="6">
    <source>
        <dbReference type="PROSITE" id="PS51012"/>
    </source>
</evidence>
<feature type="transmembrane region" description="Helical" evidence="5">
    <location>
        <begin position="263"/>
        <end position="285"/>
    </location>
</feature>